<comment type="caution">
    <text evidence="1">The sequence shown here is derived from an EMBL/GenBank/DDBJ whole genome shotgun (WGS) entry which is preliminary data.</text>
</comment>
<reference evidence="1" key="2">
    <citation type="journal article" date="2020" name="Nat. Commun.">
        <title>Large-scale genome sequencing of mycorrhizal fungi provides insights into the early evolution of symbiotic traits.</title>
        <authorList>
            <person name="Miyauchi S."/>
            <person name="Kiss E."/>
            <person name="Kuo A."/>
            <person name="Drula E."/>
            <person name="Kohler A."/>
            <person name="Sanchez-Garcia M."/>
            <person name="Morin E."/>
            <person name="Andreopoulos B."/>
            <person name="Barry K.W."/>
            <person name="Bonito G."/>
            <person name="Buee M."/>
            <person name="Carver A."/>
            <person name="Chen C."/>
            <person name="Cichocki N."/>
            <person name="Clum A."/>
            <person name="Culley D."/>
            <person name="Crous P.W."/>
            <person name="Fauchery L."/>
            <person name="Girlanda M."/>
            <person name="Hayes R.D."/>
            <person name="Keri Z."/>
            <person name="LaButti K."/>
            <person name="Lipzen A."/>
            <person name="Lombard V."/>
            <person name="Magnuson J."/>
            <person name="Maillard F."/>
            <person name="Murat C."/>
            <person name="Nolan M."/>
            <person name="Ohm R.A."/>
            <person name="Pangilinan J."/>
            <person name="Pereira M.F."/>
            <person name="Perotto S."/>
            <person name="Peter M."/>
            <person name="Pfister S."/>
            <person name="Riley R."/>
            <person name="Sitrit Y."/>
            <person name="Stielow J.B."/>
            <person name="Szollosi G."/>
            <person name="Zifcakova L."/>
            <person name="Stursova M."/>
            <person name="Spatafora J.W."/>
            <person name="Tedersoo L."/>
            <person name="Vaario L.M."/>
            <person name="Yamada A."/>
            <person name="Yan M."/>
            <person name="Wang P."/>
            <person name="Xu J."/>
            <person name="Bruns T."/>
            <person name="Baldrian P."/>
            <person name="Vilgalys R."/>
            <person name="Dunand C."/>
            <person name="Henrissat B."/>
            <person name="Grigoriev I.V."/>
            <person name="Hibbett D."/>
            <person name="Nagy L.G."/>
            <person name="Martin F.M."/>
        </authorList>
    </citation>
    <scope>NUCLEOTIDE SEQUENCE</scope>
    <source>
        <strain evidence="1">P2</strain>
    </source>
</reference>
<name>A0ACB6ZER4_THEGA</name>
<evidence type="ECO:0000313" key="2">
    <source>
        <dbReference type="Proteomes" id="UP000886501"/>
    </source>
</evidence>
<protein>
    <submittedName>
        <fullName evidence="1">Kinase-like protein</fullName>
    </submittedName>
</protein>
<gene>
    <name evidence="1" type="ORF">BDM02DRAFT_3115994</name>
</gene>
<sequence>MRILHRDIKPANVFITSTKHIIIGDYGVARAWLEPFYANFPSSSLKARDAPGTMFYLAPEVVKGFYQDQVNFEVGKYANYGFEADIWSLGVTICDSWCQSRGLFGLQEEEKHLDIRRVVPSKILQMDVQPVVKRIVNSHPIWHLIARVSIHSLSWGGSGNNHWCVDVG</sequence>
<reference evidence="1" key="1">
    <citation type="submission" date="2019-10" db="EMBL/GenBank/DDBJ databases">
        <authorList>
            <consortium name="DOE Joint Genome Institute"/>
            <person name="Kuo A."/>
            <person name="Miyauchi S."/>
            <person name="Kiss E."/>
            <person name="Drula E."/>
            <person name="Kohler A."/>
            <person name="Sanchez-Garcia M."/>
            <person name="Andreopoulos B."/>
            <person name="Barry K.W."/>
            <person name="Bonito G."/>
            <person name="Buee M."/>
            <person name="Carver A."/>
            <person name="Chen C."/>
            <person name="Cichocki N."/>
            <person name="Clum A."/>
            <person name="Culley D."/>
            <person name="Crous P.W."/>
            <person name="Fauchery L."/>
            <person name="Girlanda M."/>
            <person name="Hayes R."/>
            <person name="Keri Z."/>
            <person name="Labutti K."/>
            <person name="Lipzen A."/>
            <person name="Lombard V."/>
            <person name="Magnuson J."/>
            <person name="Maillard F."/>
            <person name="Morin E."/>
            <person name="Murat C."/>
            <person name="Nolan M."/>
            <person name="Ohm R."/>
            <person name="Pangilinan J."/>
            <person name="Pereira M."/>
            <person name="Perotto S."/>
            <person name="Peter M."/>
            <person name="Riley R."/>
            <person name="Sitrit Y."/>
            <person name="Stielow B."/>
            <person name="Szollosi G."/>
            <person name="Zifcakova L."/>
            <person name="Stursova M."/>
            <person name="Spatafora J.W."/>
            <person name="Tedersoo L."/>
            <person name="Vaario L.-M."/>
            <person name="Yamada A."/>
            <person name="Yan M."/>
            <person name="Wang P."/>
            <person name="Xu J."/>
            <person name="Bruns T."/>
            <person name="Baldrian P."/>
            <person name="Vilgalys R."/>
            <person name="Henrissat B."/>
            <person name="Grigoriev I.V."/>
            <person name="Hibbett D."/>
            <person name="Nagy L.G."/>
            <person name="Martin F.M."/>
        </authorList>
    </citation>
    <scope>NUCLEOTIDE SEQUENCE</scope>
    <source>
        <strain evidence="1">P2</strain>
    </source>
</reference>
<proteinExistence type="predicted"/>
<accession>A0ACB6ZER4</accession>
<dbReference type="EMBL" id="MU118020">
    <property type="protein sequence ID" value="KAF9648064.1"/>
    <property type="molecule type" value="Genomic_DNA"/>
</dbReference>
<dbReference type="Proteomes" id="UP000886501">
    <property type="component" value="Unassembled WGS sequence"/>
</dbReference>
<keyword evidence="2" id="KW-1185">Reference proteome</keyword>
<organism evidence="1 2">
    <name type="scientific">Thelephora ganbajun</name>
    <name type="common">Ganba fungus</name>
    <dbReference type="NCBI Taxonomy" id="370292"/>
    <lineage>
        <taxon>Eukaryota</taxon>
        <taxon>Fungi</taxon>
        <taxon>Dikarya</taxon>
        <taxon>Basidiomycota</taxon>
        <taxon>Agaricomycotina</taxon>
        <taxon>Agaricomycetes</taxon>
        <taxon>Thelephorales</taxon>
        <taxon>Thelephoraceae</taxon>
        <taxon>Thelephora</taxon>
    </lineage>
</organism>
<evidence type="ECO:0000313" key="1">
    <source>
        <dbReference type="EMBL" id="KAF9648064.1"/>
    </source>
</evidence>